<proteinExistence type="predicted"/>
<name>A0A060HTZ4_9ARCH</name>
<organism evidence="1 2">
    <name type="scientific">Nitrososphaera viennensis EN76</name>
    <dbReference type="NCBI Taxonomy" id="926571"/>
    <lineage>
        <taxon>Archaea</taxon>
        <taxon>Nitrososphaerota</taxon>
        <taxon>Nitrososphaeria</taxon>
        <taxon>Nitrososphaerales</taxon>
        <taxon>Nitrososphaeraceae</taxon>
        <taxon>Nitrososphaera</taxon>
    </lineage>
</organism>
<accession>A0A060HTZ4</accession>
<dbReference type="STRING" id="926571.NVIE_023130"/>
<reference evidence="1 2" key="1">
    <citation type="journal article" date="2014" name="Int. J. Syst. Evol. Microbiol.">
        <title>Nitrososphaera viennensis gen. nov., sp. nov., an aerobic and mesophilic, ammonia-oxidizing archaeon from soil and a member of the archaeal phylum Thaumarchaeota.</title>
        <authorList>
            <person name="Stieglmeier M."/>
            <person name="Klingl A."/>
            <person name="Alves R.J."/>
            <person name="Rittmann S.K."/>
            <person name="Melcher M."/>
            <person name="Leisch N."/>
            <person name="Schleper C."/>
        </authorList>
    </citation>
    <scope>NUCLEOTIDE SEQUENCE [LARGE SCALE GENOMIC DNA]</scope>
    <source>
        <strain evidence="1">EN76</strain>
    </source>
</reference>
<dbReference type="OrthoDB" id="8891at2157"/>
<dbReference type="HOGENOM" id="CLU_1607076_0_0_2"/>
<dbReference type="RefSeq" id="WP_075055306.1">
    <property type="nucleotide sequence ID" value="NZ_CP007536.1"/>
</dbReference>
<evidence type="ECO:0000313" key="1">
    <source>
        <dbReference type="EMBL" id="AIC16572.1"/>
    </source>
</evidence>
<protein>
    <submittedName>
        <fullName evidence="1">Uncharacterized protein</fullName>
    </submittedName>
</protein>
<dbReference type="EMBL" id="CP007536">
    <property type="protein sequence ID" value="AIC16572.1"/>
    <property type="molecule type" value="Genomic_DNA"/>
</dbReference>
<gene>
    <name evidence="1" type="ORF">NVIE_023130</name>
</gene>
<dbReference type="Proteomes" id="UP000027093">
    <property type="component" value="Chromosome"/>
</dbReference>
<dbReference type="AlphaFoldDB" id="A0A060HTZ4"/>
<sequence>MGLSVTPFLKDALMDLYFRETCDQEGWAYVSPKDISFKEKNTLAFSKGPRRIIQVKVHGQFVPEIREAAAVFDYLACKVGQKEHGATAVIVASPLALCWVKTRNGKNFTDGQLDQMARIKLPLAVFRVRDVLAPPAKIETKWETKSGKEWLDEIDDKREEAESDDDYL</sequence>
<dbReference type="GeneID" id="74947553"/>
<dbReference type="KEGG" id="nvn:NVIE_023130"/>
<keyword evidence="2" id="KW-1185">Reference proteome</keyword>
<evidence type="ECO:0000313" key="2">
    <source>
        <dbReference type="Proteomes" id="UP000027093"/>
    </source>
</evidence>